<evidence type="ECO:0000313" key="2">
    <source>
        <dbReference type="EMBL" id="CAK9150282.1"/>
    </source>
</evidence>
<dbReference type="EMBL" id="CAUOFW020002014">
    <property type="protein sequence ID" value="CAK9150282.1"/>
    <property type="molecule type" value="Genomic_DNA"/>
</dbReference>
<protein>
    <submittedName>
        <fullName evidence="2">Uncharacterized protein</fullName>
    </submittedName>
</protein>
<evidence type="ECO:0000256" key="1">
    <source>
        <dbReference type="SAM" id="MobiDB-lite"/>
    </source>
</evidence>
<accession>A0ABC8S799</accession>
<dbReference type="Proteomes" id="UP001642360">
    <property type="component" value="Unassembled WGS sequence"/>
</dbReference>
<reference evidence="2 3" key="1">
    <citation type="submission" date="2024-02" db="EMBL/GenBank/DDBJ databases">
        <authorList>
            <person name="Vignale AGUSTIN F."/>
            <person name="Sosa J E."/>
            <person name="Modenutti C."/>
        </authorList>
    </citation>
    <scope>NUCLEOTIDE SEQUENCE [LARGE SCALE GENOMIC DNA]</scope>
</reference>
<evidence type="ECO:0000313" key="3">
    <source>
        <dbReference type="Proteomes" id="UP001642360"/>
    </source>
</evidence>
<dbReference type="AlphaFoldDB" id="A0ABC8S799"/>
<comment type="caution">
    <text evidence="2">The sequence shown here is derived from an EMBL/GenBank/DDBJ whole genome shotgun (WGS) entry which is preliminary data.</text>
</comment>
<proteinExistence type="predicted"/>
<sequence>MSFPSSMKFSSRSTKAKSDPHGTRIVVEELMQLLGNFLVLFIAGELDSCTGVYGVVSHPAPSTSHKDLILISSTDFPYADTLLLLVWHRFLILLLSRWLLAFLWEALEFVGC</sequence>
<feature type="compositionally biased region" description="Low complexity" evidence="1">
    <location>
        <begin position="1"/>
        <end position="13"/>
    </location>
</feature>
<name>A0ABC8S799_9AQUA</name>
<gene>
    <name evidence="2" type="ORF">ILEXP_LOCUS18423</name>
</gene>
<organism evidence="2 3">
    <name type="scientific">Ilex paraguariensis</name>
    <name type="common">yerba mate</name>
    <dbReference type="NCBI Taxonomy" id="185542"/>
    <lineage>
        <taxon>Eukaryota</taxon>
        <taxon>Viridiplantae</taxon>
        <taxon>Streptophyta</taxon>
        <taxon>Embryophyta</taxon>
        <taxon>Tracheophyta</taxon>
        <taxon>Spermatophyta</taxon>
        <taxon>Magnoliopsida</taxon>
        <taxon>eudicotyledons</taxon>
        <taxon>Gunneridae</taxon>
        <taxon>Pentapetalae</taxon>
        <taxon>asterids</taxon>
        <taxon>campanulids</taxon>
        <taxon>Aquifoliales</taxon>
        <taxon>Aquifoliaceae</taxon>
        <taxon>Ilex</taxon>
    </lineage>
</organism>
<feature type="region of interest" description="Disordered" evidence="1">
    <location>
        <begin position="1"/>
        <end position="21"/>
    </location>
</feature>
<keyword evidence="3" id="KW-1185">Reference proteome</keyword>